<evidence type="ECO:0000313" key="5">
    <source>
        <dbReference type="Proteomes" id="UP001165289"/>
    </source>
</evidence>
<accession>A0AAV7JN31</accession>
<reference evidence="4 5" key="1">
    <citation type="journal article" date="2023" name="BMC Biol.">
        <title>The compact genome of the sponge Oopsacas minuta (Hexactinellida) is lacking key metazoan core genes.</title>
        <authorList>
            <person name="Santini S."/>
            <person name="Schenkelaars Q."/>
            <person name="Jourda C."/>
            <person name="Duchesne M."/>
            <person name="Belahbib H."/>
            <person name="Rocher C."/>
            <person name="Selva M."/>
            <person name="Riesgo A."/>
            <person name="Vervoort M."/>
            <person name="Leys S.P."/>
            <person name="Kodjabachian L."/>
            <person name="Le Bivic A."/>
            <person name="Borchiellini C."/>
            <person name="Claverie J.M."/>
            <person name="Renard E."/>
        </authorList>
    </citation>
    <scope>NUCLEOTIDE SEQUENCE [LARGE SCALE GENOMIC DNA]</scope>
    <source>
        <strain evidence="4">SPO-2</strain>
    </source>
</reference>
<dbReference type="InterPro" id="IPR011001">
    <property type="entry name" value="Saposin-like"/>
</dbReference>
<proteinExistence type="predicted"/>
<feature type="signal peptide" evidence="2">
    <location>
        <begin position="1"/>
        <end position="17"/>
    </location>
</feature>
<comment type="caution">
    <text evidence="4">The sequence shown here is derived from an EMBL/GenBank/DDBJ whole genome shotgun (WGS) entry which is preliminary data.</text>
</comment>
<evidence type="ECO:0000259" key="3">
    <source>
        <dbReference type="PROSITE" id="PS50015"/>
    </source>
</evidence>
<dbReference type="InterPro" id="IPR051428">
    <property type="entry name" value="Sphingo_Act-Surfact_Prot"/>
</dbReference>
<dbReference type="PANTHER" id="PTHR11480:SF3">
    <property type="entry name" value="BCDNA.GH08312"/>
    <property type="match status" value="1"/>
</dbReference>
<evidence type="ECO:0000313" key="4">
    <source>
        <dbReference type="EMBL" id="KAI6650238.1"/>
    </source>
</evidence>
<gene>
    <name evidence="4" type="ORF">LOD99_5917</name>
</gene>
<sequence>MRLSIFLLLLTAPLLWGNYNESLCSVCEEMVTEVQTAIQSDASLELAGALLQEMCLDNLEDVALVCKFLVEGYLPSVMDITSTLAYELCPLLNLCQSYSPFQSGDQMKLSECTLCQMAAIELRRDTQAWLPSPTLTELAARNDKCREDVDSCVDGASVLFSYLLGAGARSGACNKLDSCADRSRGNRLPMGSKYCILCKVIVNQAQGSMNSVSSDSFEDMMNNLCEGLPQEGGGKDDEDLQKQCEELKDKYSDVLLEILQKVEPAALCALFNVCSSSVSARNLEHKPGQVDSNICFLCQTAFGYLTEILKDSDMDSNIVSLIEKACQTLPSGLSSQCYTFVSTYGAFLISKFGSLIGTTSLCNALPGCNNSSEWKITADTRQLISSVDVFRPEELVENNLEELTCSWCTYMVGQLAPVILNESGDYKKNRVFNNSCSLLPSNFNNINCKSCRQKYDTIITKLIKAGKHPYEICHSYIGCCRLNSSQEIKSNFDFHSAYYWIGREALAPFSSAPGHRHLLGKHKNKPPPPPPPPDQTQCMACEFLVASNYEEKHLHLPHLPHLPGHDRRELEHTCKEVPKGYKSVCESAAKKMAHTHLQKYKLHHGSPPKACSAVGQCKSKVTGRLLWLPRESQNLLLYGMQDSINTCVLCKLVAGVIAVQMKAANLTINLVEYMVQTVCNMMQKDECWEVVDSLKTIIRKVGQYVDPADVCVNTGFCSGVSSPLLPPVPLSYPSLDA</sequence>
<dbReference type="Proteomes" id="UP001165289">
    <property type="component" value="Unassembled WGS sequence"/>
</dbReference>
<feature type="domain" description="Saposin B-type" evidence="3">
    <location>
        <begin position="191"/>
        <end position="278"/>
    </location>
</feature>
<dbReference type="AlphaFoldDB" id="A0AAV7JN31"/>
<keyword evidence="5" id="KW-1185">Reference proteome</keyword>
<keyword evidence="2" id="KW-0732">Signal</keyword>
<evidence type="ECO:0000256" key="1">
    <source>
        <dbReference type="ARBA" id="ARBA00023157"/>
    </source>
</evidence>
<feature type="domain" description="Saposin B-type" evidence="3">
    <location>
        <begin position="401"/>
        <end position="484"/>
    </location>
</feature>
<dbReference type="EMBL" id="JAKMXF010000312">
    <property type="protein sequence ID" value="KAI6650238.1"/>
    <property type="molecule type" value="Genomic_DNA"/>
</dbReference>
<dbReference type="SMART" id="SM00741">
    <property type="entry name" value="SapB"/>
    <property type="match status" value="5"/>
</dbReference>
<protein>
    <submittedName>
        <fullName evidence="4">Prosaposin-like isoform X1</fullName>
    </submittedName>
</protein>
<evidence type="ECO:0000256" key="2">
    <source>
        <dbReference type="SAM" id="SignalP"/>
    </source>
</evidence>
<feature type="chain" id="PRO_5043854677" evidence="2">
    <location>
        <begin position="18"/>
        <end position="737"/>
    </location>
</feature>
<feature type="domain" description="Saposin B-type" evidence="3">
    <location>
        <begin position="534"/>
        <end position="621"/>
    </location>
</feature>
<feature type="domain" description="Saposin B-type" evidence="3">
    <location>
        <begin position="291"/>
        <end position="372"/>
    </location>
</feature>
<organism evidence="4 5">
    <name type="scientific">Oopsacas minuta</name>
    <dbReference type="NCBI Taxonomy" id="111878"/>
    <lineage>
        <taxon>Eukaryota</taxon>
        <taxon>Metazoa</taxon>
        <taxon>Porifera</taxon>
        <taxon>Hexactinellida</taxon>
        <taxon>Hexasterophora</taxon>
        <taxon>Lyssacinosida</taxon>
        <taxon>Leucopsacidae</taxon>
        <taxon>Oopsacas</taxon>
    </lineage>
</organism>
<dbReference type="SUPFAM" id="SSF47862">
    <property type="entry name" value="Saposin"/>
    <property type="match status" value="5"/>
</dbReference>
<dbReference type="PROSITE" id="PS50015">
    <property type="entry name" value="SAP_B"/>
    <property type="match status" value="5"/>
</dbReference>
<dbReference type="InterPro" id="IPR008139">
    <property type="entry name" value="SaposinB_dom"/>
</dbReference>
<keyword evidence="1" id="KW-1015">Disulfide bond</keyword>
<dbReference type="PANTHER" id="PTHR11480">
    <property type="entry name" value="SAPOSIN-RELATED"/>
    <property type="match status" value="1"/>
</dbReference>
<dbReference type="Gene3D" id="1.10.225.10">
    <property type="entry name" value="Saposin-like"/>
    <property type="match status" value="5"/>
</dbReference>
<feature type="domain" description="Saposin B-type" evidence="3">
    <location>
        <begin position="20"/>
        <end position="99"/>
    </location>
</feature>
<name>A0AAV7JN31_9METZ</name>